<dbReference type="InterPro" id="IPR036249">
    <property type="entry name" value="Thioredoxin-like_sf"/>
</dbReference>
<dbReference type="EMBL" id="JBHTCC010000001">
    <property type="protein sequence ID" value="MFC7298235.1"/>
    <property type="molecule type" value="Genomic_DNA"/>
</dbReference>
<dbReference type="Proteomes" id="UP001596379">
    <property type="component" value="Unassembled WGS sequence"/>
</dbReference>
<dbReference type="Pfam" id="PF06764">
    <property type="entry name" value="DUF1223"/>
    <property type="match status" value="1"/>
</dbReference>
<protein>
    <submittedName>
        <fullName evidence="1">DUF1223 domain-containing protein</fullName>
    </submittedName>
</protein>
<accession>A0ABW2J5E6</accession>
<dbReference type="PANTHER" id="PTHR36057">
    <property type="match status" value="1"/>
</dbReference>
<name>A0ABW2J5E6_9BURK</name>
<evidence type="ECO:0000313" key="2">
    <source>
        <dbReference type="Proteomes" id="UP001596379"/>
    </source>
</evidence>
<dbReference type="RefSeq" id="WP_382233352.1">
    <property type="nucleotide sequence ID" value="NZ_JBHTCC010000001.1"/>
</dbReference>
<dbReference type="InterPro" id="IPR010634">
    <property type="entry name" value="DUF1223"/>
</dbReference>
<comment type="caution">
    <text evidence="1">The sequence shown here is derived from an EMBL/GenBank/DDBJ whole genome shotgun (WGS) entry which is preliminary data.</text>
</comment>
<keyword evidence="2" id="KW-1185">Reference proteome</keyword>
<proteinExistence type="predicted"/>
<sequence length="268" mass="29164">MKSIEYTKFFAITAAASAISIAPPSYAGNACEVKSGRATAALVELYTSEGCSSCPPADQQLSRLRQHSDVNAVIVPLALHVSYWDAIGWKDVFAQKVFDARQSELLANKKKRVVYTPQFFVNGVELRGWRNDLPSQIRQINAKAAPVTITLKTDSPDSRKLVVHAEALAKNSDINGALYLAISESALTSRVTRGENSGVTLKHDDTVRVLFAPVQMVRGSGYMQQAIEIPAGWKREDLQVVAFVQDQKNGDVLQAVSTAQCNQGRGQG</sequence>
<dbReference type="Gene3D" id="2.60.40.10">
    <property type="entry name" value="Immunoglobulins"/>
    <property type="match status" value="1"/>
</dbReference>
<dbReference type="PANTHER" id="PTHR36057:SF1">
    <property type="entry name" value="LIPOPROTEIN LIPID ATTACHMENT SITE-LIKE PROTEIN, PUTATIVE (DUF1223)-RELATED"/>
    <property type="match status" value="1"/>
</dbReference>
<gene>
    <name evidence="1" type="ORF">ACFQO0_07285</name>
</gene>
<dbReference type="InterPro" id="IPR013783">
    <property type="entry name" value="Ig-like_fold"/>
</dbReference>
<reference evidence="2" key="1">
    <citation type="journal article" date="2019" name="Int. J. Syst. Evol. Microbiol.">
        <title>The Global Catalogue of Microorganisms (GCM) 10K type strain sequencing project: providing services to taxonomists for standard genome sequencing and annotation.</title>
        <authorList>
            <consortium name="The Broad Institute Genomics Platform"/>
            <consortium name="The Broad Institute Genome Sequencing Center for Infectious Disease"/>
            <person name="Wu L."/>
            <person name="Ma J."/>
        </authorList>
    </citation>
    <scope>NUCLEOTIDE SEQUENCE [LARGE SCALE GENOMIC DNA]</scope>
    <source>
        <strain evidence="2">CCUG 36956</strain>
    </source>
</reference>
<evidence type="ECO:0000313" key="1">
    <source>
        <dbReference type="EMBL" id="MFC7298235.1"/>
    </source>
</evidence>
<dbReference type="SUPFAM" id="SSF52833">
    <property type="entry name" value="Thioredoxin-like"/>
    <property type="match status" value="1"/>
</dbReference>
<organism evidence="1 2">
    <name type="scientific">Herminiimonas aquatilis</name>
    <dbReference type="NCBI Taxonomy" id="345342"/>
    <lineage>
        <taxon>Bacteria</taxon>
        <taxon>Pseudomonadati</taxon>
        <taxon>Pseudomonadota</taxon>
        <taxon>Betaproteobacteria</taxon>
        <taxon>Burkholderiales</taxon>
        <taxon>Oxalobacteraceae</taxon>
        <taxon>Herminiimonas</taxon>
    </lineage>
</organism>